<accession>A0AAD4N8U0</accession>
<evidence type="ECO:0000313" key="1">
    <source>
        <dbReference type="EMBL" id="KAI1718912.1"/>
    </source>
</evidence>
<keyword evidence="2" id="KW-1185">Reference proteome</keyword>
<organism evidence="1 2">
    <name type="scientific">Ditylenchus destructor</name>
    <dbReference type="NCBI Taxonomy" id="166010"/>
    <lineage>
        <taxon>Eukaryota</taxon>
        <taxon>Metazoa</taxon>
        <taxon>Ecdysozoa</taxon>
        <taxon>Nematoda</taxon>
        <taxon>Chromadorea</taxon>
        <taxon>Rhabditida</taxon>
        <taxon>Tylenchina</taxon>
        <taxon>Tylenchomorpha</taxon>
        <taxon>Sphaerularioidea</taxon>
        <taxon>Anguinidae</taxon>
        <taxon>Anguininae</taxon>
        <taxon>Ditylenchus</taxon>
    </lineage>
</organism>
<dbReference type="EMBL" id="JAKKPZ010000007">
    <property type="protein sequence ID" value="KAI1718912.1"/>
    <property type="molecule type" value="Genomic_DNA"/>
</dbReference>
<sequence length="122" mass="13973">MVSISSSAALPMVTSSEREISSIQNIPVIEPDRPAPYTPIAKAILSSNYVTVADDNFYAHKRRIGLRMPNILHQFQTSQGGAMEMYDPFLNMQKRRIGLRLPNIIYVRDLEKRIPSEWARKR</sequence>
<reference evidence="1" key="1">
    <citation type="submission" date="2022-01" db="EMBL/GenBank/DDBJ databases">
        <title>Genome Sequence Resource for Two Populations of Ditylenchus destructor, the Migratory Endoparasitic Phytonematode.</title>
        <authorList>
            <person name="Zhang H."/>
            <person name="Lin R."/>
            <person name="Xie B."/>
        </authorList>
    </citation>
    <scope>NUCLEOTIDE SEQUENCE</scope>
    <source>
        <strain evidence="1">BazhouSP</strain>
    </source>
</reference>
<dbReference type="AlphaFoldDB" id="A0AAD4N8U0"/>
<name>A0AAD4N8U0_9BILA</name>
<proteinExistence type="predicted"/>
<protein>
    <submittedName>
        <fullName evidence="1">CBR-NLP-19 protein</fullName>
    </submittedName>
</protein>
<comment type="caution">
    <text evidence="1">The sequence shown here is derived from an EMBL/GenBank/DDBJ whole genome shotgun (WGS) entry which is preliminary data.</text>
</comment>
<evidence type="ECO:0000313" key="2">
    <source>
        <dbReference type="Proteomes" id="UP001201812"/>
    </source>
</evidence>
<gene>
    <name evidence="1" type="ORF">DdX_06025</name>
</gene>
<dbReference type="Proteomes" id="UP001201812">
    <property type="component" value="Unassembled WGS sequence"/>
</dbReference>